<keyword evidence="1" id="KW-1015">Disulfide bond</keyword>
<accession>A0A1W0WKP8</accession>
<dbReference type="AlphaFoldDB" id="A0A1W0WKP8"/>
<dbReference type="InterPro" id="IPR001254">
    <property type="entry name" value="Trypsin_dom"/>
</dbReference>
<evidence type="ECO:0000256" key="1">
    <source>
        <dbReference type="ARBA" id="ARBA00023157"/>
    </source>
</evidence>
<protein>
    <recommendedName>
        <fullName evidence="2">Peptidase S1 domain-containing protein</fullName>
    </recommendedName>
</protein>
<proteinExistence type="predicted"/>
<dbReference type="PROSITE" id="PS50240">
    <property type="entry name" value="TRYPSIN_DOM"/>
    <property type="match status" value="1"/>
</dbReference>
<dbReference type="GO" id="GO:0004252">
    <property type="term" value="F:serine-type endopeptidase activity"/>
    <property type="evidence" value="ECO:0007669"/>
    <property type="project" value="InterPro"/>
</dbReference>
<keyword evidence="4" id="KW-1185">Reference proteome</keyword>
<gene>
    <name evidence="3" type="ORF">BV898_10104</name>
</gene>
<evidence type="ECO:0000313" key="3">
    <source>
        <dbReference type="EMBL" id="OQV15713.1"/>
    </source>
</evidence>
<dbReference type="SUPFAM" id="SSF50494">
    <property type="entry name" value="Trypsin-like serine proteases"/>
    <property type="match status" value="1"/>
</dbReference>
<dbReference type="PANTHER" id="PTHR24253">
    <property type="entry name" value="TRANSMEMBRANE PROTEASE SERINE"/>
    <property type="match status" value="1"/>
</dbReference>
<feature type="domain" description="Peptidase S1" evidence="2">
    <location>
        <begin position="1"/>
        <end position="93"/>
    </location>
</feature>
<dbReference type="Pfam" id="PF00089">
    <property type="entry name" value="Trypsin"/>
    <property type="match status" value="1"/>
</dbReference>
<dbReference type="Gene3D" id="2.40.10.10">
    <property type="entry name" value="Trypsin-like serine proteases"/>
    <property type="match status" value="1"/>
</dbReference>
<reference evidence="4" key="1">
    <citation type="submission" date="2017-01" db="EMBL/GenBank/DDBJ databases">
        <title>Comparative genomics of anhydrobiosis in the tardigrade Hypsibius dujardini.</title>
        <authorList>
            <person name="Yoshida Y."/>
            <person name="Koutsovoulos G."/>
            <person name="Laetsch D."/>
            <person name="Stevens L."/>
            <person name="Kumar S."/>
            <person name="Horikawa D."/>
            <person name="Ishino K."/>
            <person name="Komine S."/>
            <person name="Tomita M."/>
            <person name="Blaxter M."/>
            <person name="Arakawa K."/>
        </authorList>
    </citation>
    <scope>NUCLEOTIDE SEQUENCE [LARGE SCALE GENOMIC DNA]</scope>
    <source>
        <strain evidence="4">Z151</strain>
    </source>
</reference>
<evidence type="ECO:0000259" key="2">
    <source>
        <dbReference type="PROSITE" id="PS50240"/>
    </source>
</evidence>
<dbReference type="InterPro" id="IPR009003">
    <property type="entry name" value="Peptidase_S1_PA"/>
</dbReference>
<sequence>MKFLGVPILQNSAPLCPIRNPATDQAQTLCAGGVVGKSPCLFDSGGPLVCSSPLDQNLYSAGVVSKGKGCGSSNGAKYTKTKFYLPWILQAAAPDTITIDS</sequence>
<name>A0A1W0WKP8_HYPEX</name>
<evidence type="ECO:0000313" key="4">
    <source>
        <dbReference type="Proteomes" id="UP000192578"/>
    </source>
</evidence>
<comment type="caution">
    <text evidence="3">The sequence shown here is derived from an EMBL/GenBank/DDBJ whole genome shotgun (WGS) entry which is preliminary data.</text>
</comment>
<dbReference type="Proteomes" id="UP000192578">
    <property type="component" value="Unassembled WGS sequence"/>
</dbReference>
<organism evidence="3 4">
    <name type="scientific">Hypsibius exemplaris</name>
    <name type="common">Freshwater tardigrade</name>
    <dbReference type="NCBI Taxonomy" id="2072580"/>
    <lineage>
        <taxon>Eukaryota</taxon>
        <taxon>Metazoa</taxon>
        <taxon>Ecdysozoa</taxon>
        <taxon>Tardigrada</taxon>
        <taxon>Eutardigrada</taxon>
        <taxon>Parachela</taxon>
        <taxon>Hypsibioidea</taxon>
        <taxon>Hypsibiidae</taxon>
        <taxon>Hypsibius</taxon>
    </lineage>
</organism>
<dbReference type="GO" id="GO:0006508">
    <property type="term" value="P:proteolysis"/>
    <property type="evidence" value="ECO:0007669"/>
    <property type="project" value="InterPro"/>
</dbReference>
<dbReference type="PANTHER" id="PTHR24253:SF153">
    <property type="entry name" value="SERINE PROTEASE HEPSIN"/>
    <property type="match status" value="1"/>
</dbReference>
<dbReference type="EMBL" id="MTYJ01000084">
    <property type="protein sequence ID" value="OQV15713.1"/>
    <property type="molecule type" value="Genomic_DNA"/>
</dbReference>
<dbReference type="InterPro" id="IPR043504">
    <property type="entry name" value="Peptidase_S1_PA_chymotrypsin"/>
</dbReference>
<dbReference type="OrthoDB" id="6755574at2759"/>